<organism evidence="1 2">
    <name type="scientific">Delftia lacustris</name>
    <dbReference type="NCBI Taxonomy" id="558537"/>
    <lineage>
        <taxon>Bacteria</taxon>
        <taxon>Pseudomonadati</taxon>
        <taxon>Pseudomonadota</taxon>
        <taxon>Betaproteobacteria</taxon>
        <taxon>Burkholderiales</taxon>
        <taxon>Comamonadaceae</taxon>
        <taxon>Delftia</taxon>
    </lineage>
</organism>
<accession>A0A1H3SC95</accession>
<dbReference type="AlphaFoldDB" id="A0A1H3SC95"/>
<dbReference type="Proteomes" id="UP000183417">
    <property type="component" value="Unassembled WGS sequence"/>
</dbReference>
<name>A0A1H3SC95_9BURK</name>
<evidence type="ECO:0008006" key="3">
    <source>
        <dbReference type="Google" id="ProtNLM"/>
    </source>
</evidence>
<reference evidence="1 2" key="1">
    <citation type="submission" date="2016-10" db="EMBL/GenBank/DDBJ databases">
        <authorList>
            <person name="de Groot N.N."/>
        </authorList>
    </citation>
    <scope>NUCLEOTIDE SEQUENCE [LARGE SCALE GENOMIC DNA]</scope>
    <source>
        <strain evidence="1 2">LMG 24775</strain>
    </source>
</reference>
<protein>
    <recommendedName>
        <fullName evidence="3">DUF2336 domain-containing protein</fullName>
    </recommendedName>
</protein>
<gene>
    <name evidence="1" type="ORF">SAMN05421547_11969</name>
</gene>
<evidence type="ECO:0000313" key="2">
    <source>
        <dbReference type="Proteomes" id="UP000183417"/>
    </source>
</evidence>
<evidence type="ECO:0000313" key="1">
    <source>
        <dbReference type="EMBL" id="SDZ35622.1"/>
    </source>
</evidence>
<dbReference type="GeneID" id="94692206"/>
<dbReference type="EMBL" id="FNPE01000019">
    <property type="protein sequence ID" value="SDZ35622.1"/>
    <property type="molecule type" value="Genomic_DNA"/>
</dbReference>
<dbReference type="RefSeq" id="WP_074923210.1">
    <property type="nucleotide sequence ID" value="NZ_CP141274.1"/>
</dbReference>
<sequence>MTVIDLPIPRAIDIPVSAPPAARMARTLVTQYWRRSHLLQRPASRPDAFAVFDDSIVQALSGLKQHLMHAPELDHACQQAIETAGAEILDEPSRIFALACLQALHLQRKHIHDGLERTLGAHLQAQPNAVFNAMRFCFDNTVAEYFTWLLSQGQHRQSAPLAQLLQRLAISRPAVSDEFAQAISAWTSGLPGGLAALCDWRCTGRGAETKAIAATQQDSDAQAALLALALMGSRQETPVARTLLARMPHSTVALALLAARDGHALASALREGRHPQMPWGLQVYAASLVGDVPLLRQLAAHTAWDDEEACRTLADATALLTGEPADIAFDLGHEASGRSATIDAALAALPLSGPALRLGRPRTQVVLQEAVAMVGAPLRHLLYLEHLSRVGAALWIEADDLAVVQALACSTASVIERAAFNIGRAQP</sequence>
<proteinExistence type="predicted"/>